<evidence type="ECO:0000313" key="3">
    <source>
        <dbReference type="Proteomes" id="UP001488805"/>
    </source>
</evidence>
<accession>A0AAW1EIH7</accession>
<sequence length="66" mass="7153">MLLSRHLLPLPPTAGIFLRNNGTTTTGLRLLHSGSMPTSRAPGLGRVTAKRASSWSELERNTRAEV</sequence>
<keyword evidence="3" id="KW-1185">Reference proteome</keyword>
<gene>
    <name evidence="2" type="ORF">VZT92_018637</name>
</gene>
<dbReference type="Proteomes" id="UP001488805">
    <property type="component" value="Unassembled WGS sequence"/>
</dbReference>
<dbReference type="AlphaFoldDB" id="A0AAW1EIH7"/>
<feature type="region of interest" description="Disordered" evidence="1">
    <location>
        <begin position="30"/>
        <end position="66"/>
    </location>
</feature>
<reference evidence="2 3" key="1">
    <citation type="journal article" date="2024" name="Genome Biol. Evol.">
        <title>Chromosome-level genome assembly of the viviparous eelpout Zoarces viviparus.</title>
        <authorList>
            <person name="Fuhrmann N."/>
            <person name="Brasseur M.V."/>
            <person name="Bakowski C.E."/>
            <person name="Podsiadlowski L."/>
            <person name="Prost S."/>
            <person name="Krehenwinkel H."/>
            <person name="Mayer C."/>
        </authorList>
    </citation>
    <scope>NUCLEOTIDE SEQUENCE [LARGE SCALE GENOMIC DNA]</scope>
    <source>
        <strain evidence="2">NO-MEL_2022_Ind0_liver</strain>
    </source>
</reference>
<evidence type="ECO:0000313" key="2">
    <source>
        <dbReference type="EMBL" id="KAK9522152.1"/>
    </source>
</evidence>
<protein>
    <submittedName>
        <fullName evidence="2">Uncharacterized protein</fullName>
    </submittedName>
</protein>
<organism evidence="2 3">
    <name type="scientific">Zoarces viviparus</name>
    <name type="common">Viviparous eelpout</name>
    <name type="synonym">Blennius viviparus</name>
    <dbReference type="NCBI Taxonomy" id="48416"/>
    <lineage>
        <taxon>Eukaryota</taxon>
        <taxon>Metazoa</taxon>
        <taxon>Chordata</taxon>
        <taxon>Craniata</taxon>
        <taxon>Vertebrata</taxon>
        <taxon>Euteleostomi</taxon>
        <taxon>Actinopterygii</taxon>
        <taxon>Neopterygii</taxon>
        <taxon>Teleostei</taxon>
        <taxon>Neoteleostei</taxon>
        <taxon>Acanthomorphata</taxon>
        <taxon>Eupercaria</taxon>
        <taxon>Perciformes</taxon>
        <taxon>Cottioidei</taxon>
        <taxon>Zoarcales</taxon>
        <taxon>Zoarcidae</taxon>
        <taxon>Zoarcinae</taxon>
        <taxon>Zoarces</taxon>
    </lineage>
</organism>
<comment type="caution">
    <text evidence="2">The sequence shown here is derived from an EMBL/GenBank/DDBJ whole genome shotgun (WGS) entry which is preliminary data.</text>
</comment>
<feature type="compositionally biased region" description="Basic and acidic residues" evidence="1">
    <location>
        <begin position="57"/>
        <end position="66"/>
    </location>
</feature>
<proteinExistence type="predicted"/>
<evidence type="ECO:0000256" key="1">
    <source>
        <dbReference type="SAM" id="MobiDB-lite"/>
    </source>
</evidence>
<dbReference type="EMBL" id="JBCEZU010000221">
    <property type="protein sequence ID" value="KAK9522152.1"/>
    <property type="molecule type" value="Genomic_DNA"/>
</dbReference>
<name>A0AAW1EIH7_ZOAVI</name>